<name>A0A830BJI4_9LAMI</name>
<keyword evidence="2 6" id="KW-0689">Ribosomal protein</keyword>
<dbReference type="PANTHER" id="PTHR11661">
    <property type="entry name" value="60S RIBOSOMAL PROTEIN L12"/>
    <property type="match status" value="1"/>
</dbReference>
<dbReference type="GO" id="GO:0015934">
    <property type="term" value="C:large ribosomal subunit"/>
    <property type="evidence" value="ECO:0007669"/>
    <property type="project" value="TreeGrafter"/>
</dbReference>
<evidence type="ECO:0000256" key="3">
    <source>
        <dbReference type="ARBA" id="ARBA00023274"/>
    </source>
</evidence>
<dbReference type="GO" id="GO:0006412">
    <property type="term" value="P:translation"/>
    <property type="evidence" value="ECO:0007669"/>
    <property type="project" value="InterPro"/>
</dbReference>
<dbReference type="GO" id="GO:0070180">
    <property type="term" value="F:large ribosomal subunit rRNA binding"/>
    <property type="evidence" value="ECO:0007669"/>
    <property type="project" value="TreeGrafter"/>
</dbReference>
<reference evidence="6" key="1">
    <citation type="submission" date="2020-07" db="EMBL/GenBank/DDBJ databases">
        <title>Ethylene signaling mediates host invasion by parasitic plants.</title>
        <authorList>
            <person name="Yoshida S."/>
        </authorList>
    </citation>
    <scope>NUCLEOTIDE SEQUENCE</scope>
    <source>
        <strain evidence="6">Okayama</strain>
    </source>
</reference>
<dbReference type="AlphaFoldDB" id="A0A830BJI4"/>
<evidence type="ECO:0000313" key="7">
    <source>
        <dbReference type="Proteomes" id="UP000653305"/>
    </source>
</evidence>
<evidence type="ECO:0000313" key="6">
    <source>
        <dbReference type="EMBL" id="GFP84105.1"/>
    </source>
</evidence>
<dbReference type="GO" id="GO:0003735">
    <property type="term" value="F:structural constituent of ribosome"/>
    <property type="evidence" value="ECO:0007669"/>
    <property type="project" value="InterPro"/>
</dbReference>
<dbReference type="InterPro" id="IPR000911">
    <property type="entry name" value="Ribosomal_uL11"/>
</dbReference>
<dbReference type="FunFam" id="1.10.10.250:FF:000003">
    <property type="entry name" value="Mitochondrial ribosomal protein L11"/>
    <property type="match status" value="1"/>
</dbReference>
<dbReference type="OrthoDB" id="1091498at2759"/>
<dbReference type="SMART" id="SM00649">
    <property type="entry name" value="RL11"/>
    <property type="match status" value="1"/>
</dbReference>
<evidence type="ECO:0000256" key="4">
    <source>
        <dbReference type="ARBA" id="ARBA00040104"/>
    </source>
</evidence>
<accession>A0A830BJI4</accession>
<evidence type="ECO:0000256" key="1">
    <source>
        <dbReference type="ARBA" id="ARBA00010537"/>
    </source>
</evidence>
<dbReference type="InterPro" id="IPR036769">
    <property type="entry name" value="Ribosomal_uL11_C_sf"/>
</dbReference>
<dbReference type="Pfam" id="PF00298">
    <property type="entry name" value="Ribosomal_L11"/>
    <property type="match status" value="1"/>
</dbReference>
<evidence type="ECO:0000259" key="5">
    <source>
        <dbReference type="Pfam" id="PF00298"/>
    </source>
</evidence>
<proteinExistence type="inferred from homology"/>
<dbReference type="Proteomes" id="UP000653305">
    <property type="component" value="Unassembled WGS sequence"/>
</dbReference>
<organism evidence="6 7">
    <name type="scientific">Phtheirospermum japonicum</name>
    <dbReference type="NCBI Taxonomy" id="374723"/>
    <lineage>
        <taxon>Eukaryota</taxon>
        <taxon>Viridiplantae</taxon>
        <taxon>Streptophyta</taxon>
        <taxon>Embryophyta</taxon>
        <taxon>Tracheophyta</taxon>
        <taxon>Spermatophyta</taxon>
        <taxon>Magnoliopsida</taxon>
        <taxon>eudicotyledons</taxon>
        <taxon>Gunneridae</taxon>
        <taxon>Pentapetalae</taxon>
        <taxon>asterids</taxon>
        <taxon>lamiids</taxon>
        <taxon>Lamiales</taxon>
        <taxon>Orobanchaceae</taxon>
        <taxon>Orobanchaceae incertae sedis</taxon>
        <taxon>Phtheirospermum</taxon>
    </lineage>
</organism>
<keyword evidence="7" id="KW-1185">Reference proteome</keyword>
<dbReference type="PANTHER" id="PTHR11661:SF1">
    <property type="entry name" value="LARGE RIBOSOMAL SUBUNIT PROTEIN UL11M"/>
    <property type="match status" value="1"/>
</dbReference>
<keyword evidence="3" id="KW-0687">Ribonucleoprotein</keyword>
<comment type="similarity">
    <text evidence="1">Belongs to the universal ribosomal protein uL11 family.</text>
</comment>
<dbReference type="Gene3D" id="1.10.10.250">
    <property type="entry name" value="Ribosomal protein L11, C-terminal domain"/>
    <property type="match status" value="1"/>
</dbReference>
<sequence>MPVTITALIDNTFEFSIKSPKVSWYLKKAARIENGSSRPGHVAASTITLKHVHKIAKINQSGPYCQYMQLESISKSIIGTVNSMGIKVQKELV</sequence>
<dbReference type="InterPro" id="IPR020783">
    <property type="entry name" value="Ribosomal_uL11_C"/>
</dbReference>
<dbReference type="SUPFAM" id="SSF46906">
    <property type="entry name" value="Ribosomal protein L11, C-terminal domain"/>
    <property type="match status" value="1"/>
</dbReference>
<feature type="domain" description="Large ribosomal subunit protein uL11 C-terminal" evidence="5">
    <location>
        <begin position="18"/>
        <end position="88"/>
    </location>
</feature>
<comment type="caution">
    <text evidence="6">The sequence shown here is derived from an EMBL/GenBank/DDBJ whole genome shotgun (WGS) entry which is preliminary data.</text>
</comment>
<protein>
    <recommendedName>
        <fullName evidence="4">Large ribosomal subunit protein uL11m</fullName>
    </recommendedName>
</protein>
<evidence type="ECO:0000256" key="2">
    <source>
        <dbReference type="ARBA" id="ARBA00022980"/>
    </source>
</evidence>
<dbReference type="EMBL" id="BMAC01000077">
    <property type="protein sequence ID" value="GFP84105.1"/>
    <property type="molecule type" value="Genomic_DNA"/>
</dbReference>
<gene>
    <name evidence="6" type="ORF">PHJA_000554100</name>
</gene>